<dbReference type="eggNOG" id="ENOG502QPKZ">
    <property type="taxonomic scope" value="Eukaryota"/>
</dbReference>
<sequence>MDFLHLVKKLNNVKLLSFVLILFLKAKQNTNIIIGLVVPVLLLGVYLAKRSSSSVVYLVEFACYKPGKERKTINETIMKKMEECGLYNENTIEFQHRILRKSGFGDEYILTSSTIDILVVNCSLFNTVPSLSTMIVNHYNLRNNIKSFNLGGMGCSAGMISINLAKDILNANPDSCAVVVSTETLTHNWYKGNDRSMLLSNCIFRMGGAAVLLSNKSFDRTQSKYKLLHSVRTHSGANDKSYNCVFQKEDETGYTGVSLSKELMKVAGEALKNNITELGPLVLPFSEQLMFMISLFRKKSSNYVPNFKLAFEHFCIHAGGRSVLDAMQNNIELSEWHMEPSCSTLHRFGNTSSSSLWYELAYVEAKGRVSKGDRVWQIAFGAGFKCNSAVWRACRDIPLLHDWTGNPWDDSVNNYPIHFSNSKITPSS</sequence>
<dbReference type="HOGENOM" id="CLU_013238_2_1_1"/>
<dbReference type="Pfam" id="PF08541">
    <property type="entry name" value="ACP_syn_III_C"/>
    <property type="match status" value="1"/>
</dbReference>
<dbReference type="InterPro" id="IPR013747">
    <property type="entry name" value="ACP_syn_III_C"/>
</dbReference>
<dbReference type="GO" id="GO:0016020">
    <property type="term" value="C:membrane"/>
    <property type="evidence" value="ECO:0007669"/>
    <property type="project" value="InterPro"/>
</dbReference>
<comment type="similarity">
    <text evidence="2 6">Belongs to the thiolase-like superfamily. Chalcone/stilbene synthases family.</text>
</comment>
<keyword evidence="12" id="KW-1185">Reference proteome</keyword>
<comment type="pathway">
    <text evidence="1 6">Lipid metabolism; fatty acid biosynthesis.</text>
</comment>
<evidence type="ECO:0000256" key="6">
    <source>
        <dbReference type="PIRNR" id="PIRNR036417"/>
    </source>
</evidence>
<evidence type="ECO:0000259" key="8">
    <source>
        <dbReference type="Pfam" id="PF08392"/>
    </source>
</evidence>
<evidence type="ECO:0000256" key="4">
    <source>
        <dbReference type="ARBA" id="ARBA00023315"/>
    </source>
</evidence>
<dbReference type="SUPFAM" id="SSF53901">
    <property type="entry name" value="Thiolase-like"/>
    <property type="match status" value="1"/>
</dbReference>
<dbReference type="InterPro" id="IPR012392">
    <property type="entry name" value="3-ktacl-CoA_syn"/>
</dbReference>
<reference evidence="10 12" key="2">
    <citation type="journal article" date="2014" name="BMC Genomics">
        <title>An improved genome release (version Mt4.0) for the model legume Medicago truncatula.</title>
        <authorList>
            <person name="Tang H."/>
            <person name="Krishnakumar V."/>
            <person name="Bidwell S."/>
            <person name="Rosen B."/>
            <person name="Chan A."/>
            <person name="Zhou S."/>
            <person name="Gentzbittel L."/>
            <person name="Childs K.L."/>
            <person name="Yandell M."/>
            <person name="Gundlach H."/>
            <person name="Mayer K.F."/>
            <person name="Schwartz D.C."/>
            <person name="Town C.D."/>
        </authorList>
    </citation>
    <scope>GENOME REANNOTATION</scope>
    <source>
        <strain evidence="11 12">cv. Jemalong A17</strain>
    </source>
</reference>
<keyword evidence="3 6" id="KW-0808">Transferase</keyword>
<organism evidence="10 12">
    <name type="scientific">Medicago truncatula</name>
    <name type="common">Barrel medic</name>
    <name type="synonym">Medicago tribuloides</name>
    <dbReference type="NCBI Taxonomy" id="3880"/>
    <lineage>
        <taxon>Eukaryota</taxon>
        <taxon>Viridiplantae</taxon>
        <taxon>Streptophyta</taxon>
        <taxon>Embryophyta</taxon>
        <taxon>Tracheophyta</taxon>
        <taxon>Spermatophyta</taxon>
        <taxon>Magnoliopsida</taxon>
        <taxon>eudicotyledons</taxon>
        <taxon>Gunneridae</taxon>
        <taxon>Pentapetalae</taxon>
        <taxon>rosids</taxon>
        <taxon>fabids</taxon>
        <taxon>Fabales</taxon>
        <taxon>Fabaceae</taxon>
        <taxon>Papilionoideae</taxon>
        <taxon>50 kb inversion clade</taxon>
        <taxon>NPAAA clade</taxon>
        <taxon>Hologalegina</taxon>
        <taxon>IRL clade</taxon>
        <taxon>Trifolieae</taxon>
        <taxon>Medicago</taxon>
    </lineage>
</organism>
<dbReference type="Pfam" id="PF08392">
    <property type="entry name" value="FAE1_CUT1_RppA"/>
    <property type="match status" value="2"/>
</dbReference>
<dbReference type="CDD" id="cd00831">
    <property type="entry name" value="CHS_like"/>
    <property type="match status" value="1"/>
</dbReference>
<dbReference type="OMA" id="GDSIHKY"/>
<dbReference type="AlphaFoldDB" id="G7L540"/>
<dbReference type="Proteomes" id="UP000002051">
    <property type="component" value="Unassembled WGS sequence"/>
</dbReference>
<gene>
    <name evidence="10" type="ordered locus">MTR_7g118160</name>
</gene>
<feature type="active site" evidence="7">
    <location>
        <position position="155"/>
    </location>
</feature>
<dbReference type="EnsemblPlants" id="AES82818">
    <property type="protein sequence ID" value="AES82818"/>
    <property type="gene ID" value="MTR_7g118160"/>
</dbReference>
<dbReference type="EC" id="2.3.1.-" evidence="6"/>
<evidence type="ECO:0000313" key="11">
    <source>
        <dbReference type="EnsemblPlants" id="AES82818"/>
    </source>
</evidence>
<dbReference type="STRING" id="3880.G7L540"/>
<proteinExistence type="inferred from homology"/>
<dbReference type="UniPathway" id="UPA00094"/>
<evidence type="ECO:0000313" key="10">
    <source>
        <dbReference type="EMBL" id="AES82818.1"/>
    </source>
</evidence>
<dbReference type="GO" id="GO:0009922">
    <property type="term" value="F:fatty acid elongase activity"/>
    <property type="evidence" value="ECO:0007669"/>
    <property type="project" value="UniProtKB-EC"/>
</dbReference>
<reference evidence="10 12" key="1">
    <citation type="journal article" date="2011" name="Nature">
        <title>The Medicago genome provides insight into the evolution of rhizobial symbioses.</title>
        <authorList>
            <person name="Young N.D."/>
            <person name="Debelle F."/>
            <person name="Oldroyd G.E."/>
            <person name="Geurts R."/>
            <person name="Cannon S.B."/>
            <person name="Udvardi M.K."/>
            <person name="Benedito V.A."/>
            <person name="Mayer K.F."/>
            <person name="Gouzy J."/>
            <person name="Schoof H."/>
            <person name="Van de Peer Y."/>
            <person name="Proost S."/>
            <person name="Cook D.R."/>
            <person name="Meyers B.C."/>
            <person name="Spannagl M."/>
            <person name="Cheung F."/>
            <person name="De Mita S."/>
            <person name="Krishnakumar V."/>
            <person name="Gundlach H."/>
            <person name="Zhou S."/>
            <person name="Mudge J."/>
            <person name="Bharti A.K."/>
            <person name="Murray J.D."/>
            <person name="Naoumkina M.A."/>
            <person name="Rosen B."/>
            <person name="Silverstein K.A."/>
            <person name="Tang H."/>
            <person name="Rombauts S."/>
            <person name="Zhao P.X."/>
            <person name="Zhou P."/>
            <person name="Barbe V."/>
            <person name="Bardou P."/>
            <person name="Bechner M."/>
            <person name="Bellec A."/>
            <person name="Berger A."/>
            <person name="Berges H."/>
            <person name="Bidwell S."/>
            <person name="Bisseling T."/>
            <person name="Choisne N."/>
            <person name="Couloux A."/>
            <person name="Denny R."/>
            <person name="Deshpande S."/>
            <person name="Dai X."/>
            <person name="Doyle J.J."/>
            <person name="Dudez A.M."/>
            <person name="Farmer A.D."/>
            <person name="Fouteau S."/>
            <person name="Franken C."/>
            <person name="Gibelin C."/>
            <person name="Gish J."/>
            <person name="Goldstein S."/>
            <person name="Gonzalez A.J."/>
            <person name="Green P.J."/>
            <person name="Hallab A."/>
            <person name="Hartog M."/>
            <person name="Hua A."/>
            <person name="Humphray S.J."/>
            <person name="Jeong D.H."/>
            <person name="Jing Y."/>
            <person name="Jocker A."/>
            <person name="Kenton S.M."/>
            <person name="Kim D.J."/>
            <person name="Klee K."/>
            <person name="Lai H."/>
            <person name="Lang C."/>
            <person name="Lin S."/>
            <person name="Macmil S.L."/>
            <person name="Magdelenat G."/>
            <person name="Matthews L."/>
            <person name="McCorrison J."/>
            <person name="Monaghan E.L."/>
            <person name="Mun J.H."/>
            <person name="Najar F.Z."/>
            <person name="Nicholson C."/>
            <person name="Noirot C."/>
            <person name="O'Bleness M."/>
            <person name="Paule C.R."/>
            <person name="Poulain J."/>
            <person name="Prion F."/>
            <person name="Qin B."/>
            <person name="Qu C."/>
            <person name="Retzel E.F."/>
            <person name="Riddle C."/>
            <person name="Sallet E."/>
            <person name="Samain S."/>
            <person name="Samson N."/>
            <person name="Sanders I."/>
            <person name="Saurat O."/>
            <person name="Scarpelli C."/>
            <person name="Schiex T."/>
            <person name="Segurens B."/>
            <person name="Severin A.J."/>
            <person name="Sherrier D.J."/>
            <person name="Shi R."/>
            <person name="Sims S."/>
            <person name="Singer S.R."/>
            <person name="Sinharoy S."/>
            <person name="Sterck L."/>
            <person name="Viollet A."/>
            <person name="Wang B.B."/>
            <person name="Wang K."/>
            <person name="Wang M."/>
            <person name="Wang X."/>
            <person name="Warfsmann J."/>
            <person name="Weissenbach J."/>
            <person name="White D.D."/>
            <person name="White J.D."/>
            <person name="Wiley G.B."/>
            <person name="Wincker P."/>
            <person name="Xing Y."/>
            <person name="Yang L."/>
            <person name="Yao Z."/>
            <person name="Ying F."/>
            <person name="Zhai J."/>
            <person name="Zhou L."/>
            <person name="Zuber A."/>
            <person name="Denarie J."/>
            <person name="Dixon R.A."/>
            <person name="May G.D."/>
            <person name="Schwartz D.C."/>
            <person name="Rogers J."/>
            <person name="Quetier F."/>
            <person name="Town C.D."/>
            <person name="Roe B.A."/>
        </authorList>
    </citation>
    <scope>NUCLEOTIDE SEQUENCE [LARGE SCALE GENOMIC DNA]</scope>
    <source>
        <strain evidence="10">A17</strain>
        <strain evidence="11 12">cv. Jemalong A17</strain>
    </source>
</reference>
<evidence type="ECO:0000256" key="1">
    <source>
        <dbReference type="ARBA" id="ARBA00005194"/>
    </source>
</evidence>
<reference evidence="11" key="3">
    <citation type="submission" date="2015-04" db="UniProtKB">
        <authorList>
            <consortium name="EnsemblPlants"/>
        </authorList>
    </citation>
    <scope>IDENTIFICATION</scope>
    <source>
        <strain evidence="11">cv. Jemalong A17</strain>
    </source>
</reference>
<accession>G7L540</accession>
<evidence type="ECO:0000256" key="2">
    <source>
        <dbReference type="ARBA" id="ARBA00005531"/>
    </source>
</evidence>
<evidence type="ECO:0000256" key="3">
    <source>
        <dbReference type="ARBA" id="ARBA00022679"/>
    </source>
</evidence>
<dbReference type="InterPro" id="IPR013601">
    <property type="entry name" value="FAE1_typ3_polyketide_synth"/>
</dbReference>
<evidence type="ECO:0000256" key="5">
    <source>
        <dbReference type="ARBA" id="ARBA00047375"/>
    </source>
</evidence>
<evidence type="ECO:0000259" key="9">
    <source>
        <dbReference type="Pfam" id="PF08541"/>
    </source>
</evidence>
<dbReference type="PIRSF" id="PIRSF036417">
    <property type="entry name" value="3-ktacl-CoA_syn"/>
    <property type="match status" value="1"/>
</dbReference>
<dbReference type="PaxDb" id="3880-AES82818"/>
<keyword evidence="4 6" id="KW-0012">Acyltransferase</keyword>
<dbReference type="InterPro" id="IPR016039">
    <property type="entry name" value="Thiolase-like"/>
</dbReference>
<feature type="active site" evidence="7">
    <location>
        <position position="313"/>
    </location>
</feature>
<evidence type="ECO:0000256" key="7">
    <source>
        <dbReference type="PIRSR" id="PIRSR036417-1"/>
    </source>
</evidence>
<dbReference type="Gene3D" id="3.40.47.10">
    <property type="match status" value="1"/>
</dbReference>
<feature type="active site" evidence="7">
    <location>
        <position position="346"/>
    </location>
</feature>
<feature type="domain" description="FAE" evidence="8">
    <location>
        <begin position="54"/>
        <end position="108"/>
    </location>
</feature>
<name>G7L540_MEDTR</name>
<feature type="domain" description="FAE" evidence="8">
    <location>
        <begin position="111"/>
        <end position="299"/>
    </location>
</feature>
<comment type="catalytic activity">
    <reaction evidence="5">
        <text>a very-long-chain acyl-CoA + malonyl-CoA + H(+) = a very-long-chain 3-oxoacyl-CoA + CO2 + CoA</text>
        <dbReference type="Rhea" id="RHEA:32727"/>
        <dbReference type="ChEBI" id="CHEBI:15378"/>
        <dbReference type="ChEBI" id="CHEBI:16526"/>
        <dbReference type="ChEBI" id="CHEBI:57287"/>
        <dbReference type="ChEBI" id="CHEBI:57384"/>
        <dbReference type="ChEBI" id="CHEBI:90725"/>
        <dbReference type="ChEBI" id="CHEBI:90736"/>
        <dbReference type="EC" id="2.3.1.199"/>
    </reaction>
</comment>
<dbReference type="PANTHER" id="PTHR31561">
    <property type="entry name" value="3-KETOACYL-COA SYNTHASE"/>
    <property type="match status" value="1"/>
</dbReference>
<feature type="domain" description="Beta-ketoacyl-[acyl-carrier-protein] synthase III C-terminal" evidence="9">
    <location>
        <begin position="312"/>
        <end position="392"/>
    </location>
</feature>
<dbReference type="GO" id="GO:0006633">
    <property type="term" value="P:fatty acid biosynthetic process"/>
    <property type="evidence" value="ECO:0007669"/>
    <property type="project" value="UniProtKB-UniPathway"/>
</dbReference>
<feature type="active site" evidence="7">
    <location>
        <position position="234"/>
    </location>
</feature>
<protein>
    <recommendedName>
        <fullName evidence="6">3-ketoacyl-CoA synthase</fullName>
        <ecNumber evidence="6">2.3.1.-</ecNumber>
    </recommendedName>
</protein>
<evidence type="ECO:0000313" key="12">
    <source>
        <dbReference type="Proteomes" id="UP000002051"/>
    </source>
</evidence>
<dbReference type="EMBL" id="CM001223">
    <property type="protein sequence ID" value="AES82818.1"/>
    <property type="molecule type" value="Genomic_DNA"/>
</dbReference>
<feature type="active site" evidence="7">
    <location>
        <position position="317"/>
    </location>
</feature>
<feature type="active site" evidence="7">
    <location>
        <position position="350"/>
    </location>
</feature>